<dbReference type="Gene3D" id="3.90.850.10">
    <property type="entry name" value="Fumarylacetoacetase-like, C-terminal domain"/>
    <property type="match status" value="1"/>
</dbReference>
<comment type="caution">
    <text evidence="4">The sequence shown here is derived from an EMBL/GenBank/DDBJ whole genome shotgun (WGS) entry which is preliminary data.</text>
</comment>
<dbReference type="RefSeq" id="WP_110393451.1">
    <property type="nucleotide sequence ID" value="NZ_JADIJL010000002.1"/>
</dbReference>
<name>A0A2V3WAK1_9BACI</name>
<dbReference type="AlphaFoldDB" id="A0A2V3WAK1"/>
<evidence type="ECO:0000259" key="3">
    <source>
        <dbReference type="Pfam" id="PF01557"/>
    </source>
</evidence>
<evidence type="ECO:0000256" key="1">
    <source>
        <dbReference type="ARBA" id="ARBA00010211"/>
    </source>
</evidence>
<comment type="similarity">
    <text evidence="1">Belongs to the FAH family.</text>
</comment>
<protein>
    <submittedName>
        <fullName evidence="4">2-keto-4-pentenoate hydratase/2-oxohepta-3-ene-1,7-dioic acid hydratase in catechol pathway</fullName>
    </submittedName>
</protein>
<dbReference type="GO" id="GO:0019752">
    <property type="term" value="P:carboxylic acid metabolic process"/>
    <property type="evidence" value="ECO:0007669"/>
    <property type="project" value="UniProtKB-ARBA"/>
</dbReference>
<evidence type="ECO:0000313" key="5">
    <source>
        <dbReference type="Proteomes" id="UP000247978"/>
    </source>
</evidence>
<dbReference type="SUPFAM" id="SSF56529">
    <property type="entry name" value="FAH"/>
    <property type="match status" value="1"/>
</dbReference>
<organism evidence="4 5">
    <name type="scientific">Pseudogracilibacillus auburnensis</name>
    <dbReference type="NCBI Taxonomy" id="1494959"/>
    <lineage>
        <taxon>Bacteria</taxon>
        <taxon>Bacillati</taxon>
        <taxon>Bacillota</taxon>
        <taxon>Bacilli</taxon>
        <taxon>Bacillales</taxon>
        <taxon>Bacillaceae</taxon>
        <taxon>Pseudogracilibacillus</taxon>
    </lineage>
</organism>
<keyword evidence="5" id="KW-1185">Reference proteome</keyword>
<dbReference type="PANTHER" id="PTHR42796">
    <property type="entry name" value="FUMARYLACETOACETATE HYDROLASE DOMAIN-CONTAINING PROTEIN 2A-RELATED"/>
    <property type="match status" value="1"/>
</dbReference>
<dbReference type="InterPro" id="IPR036663">
    <property type="entry name" value="Fumarylacetoacetase_C_sf"/>
</dbReference>
<evidence type="ECO:0000256" key="2">
    <source>
        <dbReference type="ARBA" id="ARBA00022723"/>
    </source>
</evidence>
<evidence type="ECO:0000313" key="4">
    <source>
        <dbReference type="EMBL" id="PXW90174.1"/>
    </source>
</evidence>
<accession>A0A2V3WAK1</accession>
<dbReference type="FunFam" id="3.90.850.10:FF:000002">
    <property type="entry name" value="2-hydroxyhepta-2,4-diene-1,7-dioate isomerase"/>
    <property type="match status" value="1"/>
</dbReference>
<dbReference type="InterPro" id="IPR011234">
    <property type="entry name" value="Fumarylacetoacetase-like_C"/>
</dbReference>
<dbReference type="EMBL" id="QJJQ01000001">
    <property type="protein sequence ID" value="PXW90174.1"/>
    <property type="molecule type" value="Genomic_DNA"/>
</dbReference>
<dbReference type="GO" id="GO:0046872">
    <property type="term" value="F:metal ion binding"/>
    <property type="evidence" value="ECO:0007669"/>
    <property type="project" value="UniProtKB-KW"/>
</dbReference>
<dbReference type="InterPro" id="IPR051121">
    <property type="entry name" value="FAH"/>
</dbReference>
<dbReference type="Proteomes" id="UP000247978">
    <property type="component" value="Unassembled WGS sequence"/>
</dbReference>
<dbReference type="OrthoDB" id="9805307at2"/>
<feature type="domain" description="Fumarylacetoacetase-like C-terminal" evidence="3">
    <location>
        <begin position="76"/>
        <end position="284"/>
    </location>
</feature>
<reference evidence="4 5" key="1">
    <citation type="submission" date="2018-05" db="EMBL/GenBank/DDBJ databases">
        <title>Genomic Encyclopedia of Type Strains, Phase IV (KMG-IV): sequencing the most valuable type-strain genomes for metagenomic binning, comparative biology and taxonomic classification.</title>
        <authorList>
            <person name="Goeker M."/>
        </authorList>
    </citation>
    <scope>NUCLEOTIDE SEQUENCE [LARGE SCALE GENOMIC DNA]</scope>
    <source>
        <strain evidence="4 5">DSM 28556</strain>
    </source>
</reference>
<keyword evidence="2" id="KW-0479">Metal-binding</keyword>
<dbReference type="GO" id="GO:0016853">
    <property type="term" value="F:isomerase activity"/>
    <property type="evidence" value="ECO:0007669"/>
    <property type="project" value="UniProtKB-ARBA"/>
</dbReference>
<dbReference type="Pfam" id="PF01557">
    <property type="entry name" value="FAA_hydrolase"/>
    <property type="match status" value="1"/>
</dbReference>
<sequence length="286" mass="32458">MRFASYQVGKEEKLGIVRNDNLIDISSLYHDIFQVIEDGEKAFVKINDFISKQQLDVTQMEHTELLAPMKRAKRNIICVGWNYLEHFNERHNQNIELPESPTVFTKATNTITGPFSDIHVDSDYTNKLDYEAELAVIIAKRGKNIVKEEAEEYVFGYAVANDISARDVQFAHGGQWFLGKSMDESCPIGPYIVTKDEIDDVQRLEISCYVNGTRVQHSNTELMMFQVADIIAEISKGMTLEPGDIILTGTPQGIGSKRNPPLFLQHNDIVTVEVEQIGQIKNKIKY</sequence>
<gene>
    <name evidence="4" type="ORF">DFR56_10183</name>
</gene>
<dbReference type="PANTHER" id="PTHR42796:SF4">
    <property type="entry name" value="FUMARYLACETOACETATE HYDROLASE DOMAIN-CONTAINING PROTEIN 2A"/>
    <property type="match status" value="1"/>
</dbReference>
<proteinExistence type="inferred from homology"/>